<proteinExistence type="predicted"/>
<reference evidence="1" key="1">
    <citation type="journal article" date="2021" name="Genome Biol. Evol.">
        <title>A High-Quality Reference Genome for a Parasitic Bivalve with Doubly Uniparental Inheritance (Bivalvia: Unionida).</title>
        <authorList>
            <person name="Smith C.H."/>
        </authorList>
    </citation>
    <scope>NUCLEOTIDE SEQUENCE</scope>
    <source>
        <strain evidence="1">CHS0354</strain>
    </source>
</reference>
<reference evidence="1" key="3">
    <citation type="submission" date="2023-05" db="EMBL/GenBank/DDBJ databases">
        <authorList>
            <person name="Smith C.H."/>
        </authorList>
    </citation>
    <scope>NUCLEOTIDE SEQUENCE</scope>
    <source>
        <strain evidence="1">CHS0354</strain>
        <tissue evidence="1">Mantle</tissue>
    </source>
</reference>
<accession>A0AAE0VUM4</accession>
<comment type="caution">
    <text evidence="1">The sequence shown here is derived from an EMBL/GenBank/DDBJ whole genome shotgun (WGS) entry which is preliminary data.</text>
</comment>
<organism evidence="1 2">
    <name type="scientific">Potamilus streckersoni</name>
    <dbReference type="NCBI Taxonomy" id="2493646"/>
    <lineage>
        <taxon>Eukaryota</taxon>
        <taxon>Metazoa</taxon>
        <taxon>Spiralia</taxon>
        <taxon>Lophotrochozoa</taxon>
        <taxon>Mollusca</taxon>
        <taxon>Bivalvia</taxon>
        <taxon>Autobranchia</taxon>
        <taxon>Heteroconchia</taxon>
        <taxon>Palaeoheterodonta</taxon>
        <taxon>Unionida</taxon>
        <taxon>Unionoidea</taxon>
        <taxon>Unionidae</taxon>
        <taxon>Ambleminae</taxon>
        <taxon>Lampsilini</taxon>
        <taxon>Potamilus</taxon>
    </lineage>
</organism>
<evidence type="ECO:0000313" key="2">
    <source>
        <dbReference type="Proteomes" id="UP001195483"/>
    </source>
</evidence>
<evidence type="ECO:0000313" key="1">
    <source>
        <dbReference type="EMBL" id="KAK3590654.1"/>
    </source>
</evidence>
<name>A0AAE0VUM4_9BIVA</name>
<dbReference type="EMBL" id="JAEAOA010000486">
    <property type="protein sequence ID" value="KAK3590654.1"/>
    <property type="molecule type" value="Genomic_DNA"/>
</dbReference>
<dbReference type="AlphaFoldDB" id="A0AAE0VUM4"/>
<reference evidence="1" key="2">
    <citation type="journal article" date="2021" name="Genome Biol. Evol.">
        <title>Developing a high-quality reference genome for a parasitic bivalve with doubly uniparental inheritance (Bivalvia: Unionida).</title>
        <authorList>
            <person name="Smith C.H."/>
        </authorList>
    </citation>
    <scope>NUCLEOTIDE SEQUENCE</scope>
    <source>
        <strain evidence="1">CHS0354</strain>
        <tissue evidence="1">Mantle</tissue>
    </source>
</reference>
<keyword evidence="2" id="KW-1185">Reference proteome</keyword>
<dbReference type="Proteomes" id="UP001195483">
    <property type="component" value="Unassembled WGS sequence"/>
</dbReference>
<sequence length="79" mass="8968">MPQRTESRLLLMDAKGQVIRSHFNEHYVHEELLLKSSQSGISTLLVKCCKHPMNKELTNLVPSLSFAQKRSSFTRGVGK</sequence>
<gene>
    <name evidence="1" type="ORF">CHS0354_007150</name>
</gene>
<protein>
    <submittedName>
        <fullName evidence="1">Uncharacterized protein</fullName>
    </submittedName>
</protein>